<dbReference type="InterPro" id="IPR023299">
    <property type="entry name" value="ATPase_P-typ_cyto_dom_N"/>
</dbReference>
<keyword evidence="10 13" id="KW-1133">Transmembrane helix</keyword>
<keyword evidence="8 13" id="KW-0460">Magnesium</keyword>
<dbReference type="InterPro" id="IPR006544">
    <property type="entry name" value="P-type_TPase_V"/>
</dbReference>
<keyword evidence="9 13" id="KW-1278">Translocase</keyword>
<keyword evidence="7 13" id="KW-0067">ATP-binding</keyword>
<comment type="caution">
    <text evidence="13">Lacks conserved residue(s) required for the propagation of feature annotation.</text>
</comment>
<dbReference type="InterPro" id="IPR036412">
    <property type="entry name" value="HAD-like_sf"/>
</dbReference>
<evidence type="ECO:0000256" key="2">
    <source>
        <dbReference type="ARBA" id="ARBA00006000"/>
    </source>
</evidence>
<feature type="transmembrane region" description="Helical" evidence="13">
    <location>
        <begin position="847"/>
        <end position="867"/>
    </location>
</feature>
<evidence type="ECO:0000256" key="4">
    <source>
        <dbReference type="ARBA" id="ARBA00022692"/>
    </source>
</evidence>
<evidence type="ECO:0000256" key="9">
    <source>
        <dbReference type="ARBA" id="ARBA00022967"/>
    </source>
</evidence>
<evidence type="ECO:0000256" key="7">
    <source>
        <dbReference type="ARBA" id="ARBA00022840"/>
    </source>
</evidence>
<evidence type="ECO:0000259" key="16">
    <source>
        <dbReference type="Pfam" id="PF12409"/>
    </source>
</evidence>
<keyword evidence="4 13" id="KW-0812">Transmembrane</keyword>
<feature type="transmembrane region" description="Helical" evidence="13">
    <location>
        <begin position="810"/>
        <end position="835"/>
    </location>
</feature>
<dbReference type="SUPFAM" id="SSF81653">
    <property type="entry name" value="Calcium ATPase, transduction domain A"/>
    <property type="match status" value="1"/>
</dbReference>
<feature type="transmembrane region" description="Helical" evidence="13">
    <location>
        <begin position="180"/>
        <end position="200"/>
    </location>
</feature>
<dbReference type="EMBL" id="CP111020">
    <property type="protein sequence ID" value="WAR14557.1"/>
    <property type="molecule type" value="Genomic_DNA"/>
</dbReference>
<comment type="catalytic activity">
    <reaction evidence="12 13">
        <text>ATP + H2O = ADP + phosphate + H(+)</text>
        <dbReference type="Rhea" id="RHEA:13065"/>
        <dbReference type="ChEBI" id="CHEBI:15377"/>
        <dbReference type="ChEBI" id="CHEBI:15378"/>
        <dbReference type="ChEBI" id="CHEBI:30616"/>
        <dbReference type="ChEBI" id="CHEBI:43474"/>
        <dbReference type="ChEBI" id="CHEBI:456216"/>
    </reaction>
</comment>
<evidence type="ECO:0000256" key="10">
    <source>
        <dbReference type="ARBA" id="ARBA00022989"/>
    </source>
</evidence>
<dbReference type="EC" id="7.2.2.-" evidence="13"/>
<evidence type="ECO:0000256" key="3">
    <source>
        <dbReference type="ARBA" id="ARBA00022553"/>
    </source>
</evidence>
<dbReference type="InterPro" id="IPR023298">
    <property type="entry name" value="ATPase_P-typ_TM_dom_sf"/>
</dbReference>
<dbReference type="SUPFAM" id="SSF81660">
    <property type="entry name" value="Metal cation-transporting ATPase, ATP-binding domain N"/>
    <property type="match status" value="1"/>
</dbReference>
<protein>
    <recommendedName>
        <fullName evidence="13">Cation-transporting ATPase</fullName>
        <ecNumber evidence="13">7.2.2.-</ecNumber>
    </recommendedName>
</protein>
<feature type="transmembrane region" description="Helical" evidence="13">
    <location>
        <begin position="879"/>
        <end position="898"/>
    </location>
</feature>
<dbReference type="Gene3D" id="3.40.50.1000">
    <property type="entry name" value="HAD superfamily/HAD-like"/>
    <property type="match status" value="1"/>
</dbReference>
<dbReference type="InterPro" id="IPR023214">
    <property type="entry name" value="HAD_sf"/>
</dbReference>
<dbReference type="NCBIfam" id="TIGR01494">
    <property type="entry name" value="ATPase_P-type"/>
    <property type="match status" value="1"/>
</dbReference>
<dbReference type="PANTHER" id="PTHR45630:SF8">
    <property type="entry name" value="CATION-TRANSPORTING ATPASE"/>
    <property type="match status" value="1"/>
</dbReference>
<evidence type="ECO:0000259" key="15">
    <source>
        <dbReference type="Pfam" id="PF00690"/>
    </source>
</evidence>
<evidence type="ECO:0000256" key="8">
    <source>
        <dbReference type="ARBA" id="ARBA00022842"/>
    </source>
</evidence>
<feature type="transmembrane region" description="Helical" evidence="13">
    <location>
        <begin position="40"/>
        <end position="59"/>
    </location>
</feature>
<evidence type="ECO:0000313" key="17">
    <source>
        <dbReference type="EMBL" id="WAR14557.1"/>
    </source>
</evidence>
<dbReference type="Pfam" id="PF12409">
    <property type="entry name" value="P5-ATPase"/>
    <property type="match status" value="1"/>
</dbReference>
<dbReference type="Gene3D" id="3.40.1110.10">
    <property type="entry name" value="Calcium-transporting ATPase, cytoplasmic domain N"/>
    <property type="match status" value="1"/>
</dbReference>
<comment type="subcellular location">
    <subcellularLocation>
        <location evidence="1 13">Membrane</location>
        <topology evidence="1 13">Multi-pass membrane protein</topology>
    </subcellularLocation>
</comment>
<dbReference type="Pfam" id="PF00122">
    <property type="entry name" value="E1-E2_ATPase"/>
    <property type="match status" value="1"/>
</dbReference>
<keyword evidence="3" id="KW-0597">Phosphoprotein</keyword>
<sequence>MLNGAGQATLQLLPDNTVLNEGTEEELKCYGYRESGCKRCLFYFLVVITLGLVFLLLYWKPELECYLKKSRCVLYRADTVLLMFEPVVLYFDFQHVRYIWSSRSKTYSKLLDLSSNTLMTSLENHKALTRLQQAHRRMLYGNNSVEVEVKSYWKLLIEEVLNPFYIFQLFSIVLWTTDQYYVYALCILVISLISIIISLYQTKRQMVTLHNMVKTDATTISVDRGDSCYETIPVTDLVPGDIIAVPSQGCTMTCDAVSLPVTKTAIAVHDQQEVYSPTEHKRNTVFAGTKVLQTRFYGGRKVPAVVIRTGFNTAKGELVRAILFPKPLGFKFYRDAMRFIMFLAVVACFGMAYSVYTHVVLLHASARRIVLRVLDVVTIIVPPALPAAMTVGTVYAQNRLKKKQIFCISPPRINFCGLSDPSLLDRNNLLIGLATCHSLTIIDGEISGDPMDIVMFKSTKWMLEEPGSDTSKFDNIMPTIVKPVTRETFMPEEDLGEATNFEVGIVHQFPFSNKLKRMSVITRTFGKSNMDVFCKGAPEVVMKICDNKTVPDDTDEIMMQYAIQGFRVMALAGKPLDPKVTWHQVQRMSRDDAESGLTFLGLLIFQNKLKPQSKPVIRTLRSAGIRTVMITGDRSETAVSVGRNCGMIDSRDHVVVVKASKSEEGRPASICWEALEGAHTESPDLSSDPDSEVTTRVPMEEPKTHLAIDGYSLSVLEEHFPETLRKVCVRGTIFSRMSPDQKCLLIQKFQELGYSVGMCGDGANDCEALKAAHAGISLSEAEASVAAPFTSAINNIECVTTLMREGRAALVTSFGCFKYMALYSFIQFISVMILYTYEFSLSDWQFLYIDLAITTTIAILSLLCSFVSGCSSLLSHRAAMSWVSTVVFIVSSYQYIVVAFCFSKGPPFRKRIYTNVPYLSSLIFLTILSTCIFMIPIEFLLKIFKYFVTENLCVKSCIKSCLKCVQPKKLPAQYKLLEKEMEGSDWPPTEIVQIN</sequence>
<organism evidence="17 18">
    <name type="scientific">Mya arenaria</name>
    <name type="common">Soft-shell clam</name>
    <dbReference type="NCBI Taxonomy" id="6604"/>
    <lineage>
        <taxon>Eukaryota</taxon>
        <taxon>Metazoa</taxon>
        <taxon>Spiralia</taxon>
        <taxon>Lophotrochozoa</taxon>
        <taxon>Mollusca</taxon>
        <taxon>Bivalvia</taxon>
        <taxon>Autobranchia</taxon>
        <taxon>Heteroconchia</taxon>
        <taxon>Euheterodonta</taxon>
        <taxon>Imparidentia</taxon>
        <taxon>Neoheterodontei</taxon>
        <taxon>Myida</taxon>
        <taxon>Myoidea</taxon>
        <taxon>Myidae</taxon>
        <taxon>Mya</taxon>
    </lineage>
</organism>
<dbReference type="InterPro" id="IPR008250">
    <property type="entry name" value="ATPase_P-typ_transduc_dom_A_sf"/>
</dbReference>
<comment type="similarity">
    <text evidence="2 13">Belongs to the cation transport ATPase (P-type) (TC 3.A.3) family. Type V subfamily.</text>
</comment>
<gene>
    <name evidence="17" type="ORF">MAR_004662</name>
</gene>
<keyword evidence="5 13" id="KW-0479">Metal-binding</keyword>
<evidence type="ECO:0000259" key="14">
    <source>
        <dbReference type="Pfam" id="PF00122"/>
    </source>
</evidence>
<evidence type="ECO:0000256" key="6">
    <source>
        <dbReference type="ARBA" id="ARBA00022741"/>
    </source>
</evidence>
<feature type="transmembrane region" description="Helical" evidence="13">
    <location>
        <begin position="336"/>
        <end position="356"/>
    </location>
</feature>
<dbReference type="InterPro" id="IPR001757">
    <property type="entry name" value="P_typ_ATPase"/>
</dbReference>
<evidence type="ECO:0000256" key="11">
    <source>
        <dbReference type="ARBA" id="ARBA00023136"/>
    </source>
</evidence>
<feature type="domain" description="P5B-type ATPase N-terminal" evidence="16">
    <location>
        <begin position="24"/>
        <end position="103"/>
    </location>
</feature>
<dbReference type="InterPro" id="IPR059000">
    <property type="entry name" value="ATPase_P-type_domA"/>
</dbReference>
<feature type="transmembrane region" description="Helical" evidence="13">
    <location>
        <begin position="376"/>
        <end position="396"/>
    </location>
</feature>
<feature type="domain" description="Cation-transporting P-type ATPase N-terminal" evidence="15">
    <location>
        <begin position="128"/>
        <end position="175"/>
    </location>
</feature>
<keyword evidence="6 13" id="KW-0547">Nucleotide-binding</keyword>
<dbReference type="SUPFAM" id="SSF56784">
    <property type="entry name" value="HAD-like"/>
    <property type="match status" value="1"/>
</dbReference>
<evidence type="ECO:0000313" key="18">
    <source>
        <dbReference type="Proteomes" id="UP001164746"/>
    </source>
</evidence>
<dbReference type="PANTHER" id="PTHR45630">
    <property type="entry name" value="CATION-TRANSPORTING ATPASE-RELATED"/>
    <property type="match status" value="1"/>
</dbReference>
<dbReference type="Pfam" id="PF13246">
    <property type="entry name" value="Cation_ATPase"/>
    <property type="match status" value="1"/>
</dbReference>
<keyword evidence="11 13" id="KW-0472">Membrane</keyword>
<feature type="transmembrane region" description="Helical" evidence="13">
    <location>
        <begin position="918"/>
        <end position="941"/>
    </location>
</feature>
<dbReference type="Pfam" id="PF00690">
    <property type="entry name" value="Cation_ATPase_N"/>
    <property type="match status" value="1"/>
</dbReference>
<dbReference type="PROSITE" id="PS01229">
    <property type="entry name" value="COF_2"/>
    <property type="match status" value="1"/>
</dbReference>
<dbReference type="Proteomes" id="UP001164746">
    <property type="component" value="Chromosome 9"/>
</dbReference>
<evidence type="ECO:0000256" key="12">
    <source>
        <dbReference type="ARBA" id="ARBA00049360"/>
    </source>
</evidence>
<dbReference type="InterPro" id="IPR004014">
    <property type="entry name" value="ATPase_P-typ_cation-transptr_N"/>
</dbReference>
<dbReference type="InterPro" id="IPR047819">
    <property type="entry name" value="P5A-ATPase_N"/>
</dbReference>
<reference evidence="17" key="1">
    <citation type="submission" date="2022-11" db="EMBL/GenBank/DDBJ databases">
        <title>Centuries of genome instability and evolution in soft-shell clam transmissible cancer (bioRxiv).</title>
        <authorList>
            <person name="Hart S.F.M."/>
            <person name="Yonemitsu M.A."/>
            <person name="Giersch R.M."/>
            <person name="Beal B.F."/>
            <person name="Arriagada G."/>
            <person name="Davis B.W."/>
            <person name="Ostrander E.A."/>
            <person name="Goff S.P."/>
            <person name="Metzger M.J."/>
        </authorList>
    </citation>
    <scope>NUCLEOTIDE SEQUENCE</scope>
    <source>
        <strain evidence="17">MELC-2E11</strain>
        <tissue evidence="17">Siphon/mantle</tissue>
    </source>
</reference>
<feature type="domain" description="P-type ATPase A" evidence="14">
    <location>
        <begin position="225"/>
        <end position="322"/>
    </location>
</feature>
<evidence type="ECO:0000256" key="1">
    <source>
        <dbReference type="ARBA" id="ARBA00004141"/>
    </source>
</evidence>
<dbReference type="Gene3D" id="2.70.150.10">
    <property type="entry name" value="Calcium-transporting ATPase, cytoplasmic transduction domain A"/>
    <property type="match status" value="1"/>
</dbReference>
<accession>A0ABY7EX83</accession>
<evidence type="ECO:0000256" key="5">
    <source>
        <dbReference type="ARBA" id="ARBA00022723"/>
    </source>
</evidence>
<dbReference type="SUPFAM" id="SSF81665">
    <property type="entry name" value="Calcium ATPase, transmembrane domain M"/>
    <property type="match status" value="1"/>
</dbReference>
<proteinExistence type="inferred from homology"/>
<name>A0ABY7EX83_MYAAR</name>
<keyword evidence="18" id="KW-1185">Reference proteome</keyword>
<evidence type="ECO:0000256" key="13">
    <source>
        <dbReference type="RuleBase" id="RU362082"/>
    </source>
</evidence>